<dbReference type="EMBL" id="JH818674">
    <property type="protein sequence ID" value="EKC37828.1"/>
    <property type="molecule type" value="Genomic_DNA"/>
</dbReference>
<evidence type="ECO:0000313" key="1">
    <source>
        <dbReference type="EMBL" id="EKC37828.1"/>
    </source>
</evidence>
<reference evidence="1" key="1">
    <citation type="journal article" date="2012" name="Nature">
        <title>The oyster genome reveals stress adaptation and complexity of shell formation.</title>
        <authorList>
            <person name="Zhang G."/>
            <person name="Fang X."/>
            <person name="Guo X."/>
            <person name="Li L."/>
            <person name="Luo R."/>
            <person name="Xu F."/>
            <person name="Yang P."/>
            <person name="Zhang L."/>
            <person name="Wang X."/>
            <person name="Qi H."/>
            <person name="Xiong Z."/>
            <person name="Que H."/>
            <person name="Xie Y."/>
            <person name="Holland P.W."/>
            <person name="Paps J."/>
            <person name="Zhu Y."/>
            <person name="Wu F."/>
            <person name="Chen Y."/>
            <person name="Wang J."/>
            <person name="Peng C."/>
            <person name="Meng J."/>
            <person name="Yang L."/>
            <person name="Liu J."/>
            <person name="Wen B."/>
            <person name="Zhang N."/>
            <person name="Huang Z."/>
            <person name="Zhu Q."/>
            <person name="Feng Y."/>
            <person name="Mount A."/>
            <person name="Hedgecock D."/>
            <person name="Xu Z."/>
            <person name="Liu Y."/>
            <person name="Domazet-Loso T."/>
            <person name="Du Y."/>
            <person name="Sun X."/>
            <person name="Zhang S."/>
            <person name="Liu B."/>
            <person name="Cheng P."/>
            <person name="Jiang X."/>
            <person name="Li J."/>
            <person name="Fan D."/>
            <person name="Wang W."/>
            <person name="Fu W."/>
            <person name="Wang T."/>
            <person name="Wang B."/>
            <person name="Zhang J."/>
            <person name="Peng Z."/>
            <person name="Li Y."/>
            <person name="Li N."/>
            <person name="Wang J."/>
            <person name="Chen M."/>
            <person name="He Y."/>
            <person name="Tan F."/>
            <person name="Song X."/>
            <person name="Zheng Q."/>
            <person name="Huang R."/>
            <person name="Yang H."/>
            <person name="Du X."/>
            <person name="Chen L."/>
            <person name="Yang M."/>
            <person name="Gaffney P.M."/>
            <person name="Wang S."/>
            <person name="Luo L."/>
            <person name="She Z."/>
            <person name="Ming Y."/>
            <person name="Huang W."/>
            <person name="Zhang S."/>
            <person name="Huang B."/>
            <person name="Zhang Y."/>
            <person name="Qu T."/>
            <person name="Ni P."/>
            <person name="Miao G."/>
            <person name="Wang J."/>
            <person name="Wang Q."/>
            <person name="Steinberg C.E."/>
            <person name="Wang H."/>
            <person name="Li N."/>
            <person name="Qian L."/>
            <person name="Zhang G."/>
            <person name="Li Y."/>
            <person name="Yang H."/>
            <person name="Liu X."/>
            <person name="Wang J."/>
            <person name="Yin Y."/>
            <person name="Wang J."/>
        </authorList>
    </citation>
    <scope>NUCLEOTIDE SEQUENCE [LARGE SCALE GENOMIC DNA]</scope>
    <source>
        <strain evidence="1">05x7-T-G4-1.051#20</strain>
    </source>
</reference>
<sequence length="128" mass="14464">MRHSGTGWVELLGAGLVFKPTPDRCCPKRLISLLHGRELRSTPAPHDGRATKYQRHRNDNHTEFGAITYFIYINKQWDPNDNGSIHISEGDATNGSSCKENIEETGQCFIERTRGFALQEKDRFTGST</sequence>
<dbReference type="InParanoid" id="K1QVY9"/>
<gene>
    <name evidence="1" type="ORF">CGI_10017651</name>
</gene>
<dbReference type="AlphaFoldDB" id="K1QVY9"/>
<organism evidence="1">
    <name type="scientific">Magallana gigas</name>
    <name type="common">Pacific oyster</name>
    <name type="synonym">Crassostrea gigas</name>
    <dbReference type="NCBI Taxonomy" id="29159"/>
    <lineage>
        <taxon>Eukaryota</taxon>
        <taxon>Metazoa</taxon>
        <taxon>Spiralia</taxon>
        <taxon>Lophotrochozoa</taxon>
        <taxon>Mollusca</taxon>
        <taxon>Bivalvia</taxon>
        <taxon>Autobranchia</taxon>
        <taxon>Pteriomorphia</taxon>
        <taxon>Ostreida</taxon>
        <taxon>Ostreoidea</taxon>
        <taxon>Ostreidae</taxon>
        <taxon>Magallana</taxon>
    </lineage>
</organism>
<name>K1QVY9_MAGGI</name>
<proteinExistence type="predicted"/>
<dbReference type="HOGENOM" id="CLU_1961711_0_0_1"/>
<protein>
    <submittedName>
        <fullName evidence="1">Uncharacterized protein</fullName>
    </submittedName>
</protein>
<accession>K1QVY9</accession>